<organism evidence="1 2">
    <name type="scientific">Botryotinia fuckeliana (strain T4)</name>
    <name type="common">Noble rot fungus</name>
    <name type="synonym">Botrytis cinerea</name>
    <dbReference type="NCBI Taxonomy" id="999810"/>
    <lineage>
        <taxon>Eukaryota</taxon>
        <taxon>Fungi</taxon>
        <taxon>Dikarya</taxon>
        <taxon>Ascomycota</taxon>
        <taxon>Pezizomycotina</taxon>
        <taxon>Leotiomycetes</taxon>
        <taxon>Helotiales</taxon>
        <taxon>Sclerotiniaceae</taxon>
        <taxon>Botrytis</taxon>
    </lineage>
</organism>
<accession>G2YEP1</accession>
<dbReference type="HOGENOM" id="CLU_2793710_0_0_1"/>
<sequence length="68" mass="7248">MVVPDQQWLVVIFGPNGRVIQFVAARVASGYSFVAQMNSSDRLAGIQSGTISSSDAVNIPTESYRGNS</sequence>
<dbReference type="Proteomes" id="UP000008177">
    <property type="component" value="Unplaced contigs"/>
</dbReference>
<dbReference type="AlphaFoldDB" id="G2YEP1"/>
<name>G2YEP1_BOTF4</name>
<dbReference type="EMBL" id="FQ790324">
    <property type="protein sequence ID" value="CCD50239.1"/>
    <property type="molecule type" value="Genomic_DNA"/>
</dbReference>
<gene>
    <name evidence="1" type="ORF">BofuT4_uP091980.1</name>
</gene>
<reference evidence="2" key="1">
    <citation type="journal article" date="2011" name="PLoS Genet.">
        <title>Genomic analysis of the necrotrophic fungal pathogens Sclerotinia sclerotiorum and Botrytis cinerea.</title>
        <authorList>
            <person name="Amselem J."/>
            <person name="Cuomo C.A."/>
            <person name="van Kan J.A."/>
            <person name="Viaud M."/>
            <person name="Benito E.P."/>
            <person name="Couloux A."/>
            <person name="Coutinho P.M."/>
            <person name="de Vries R.P."/>
            <person name="Dyer P.S."/>
            <person name="Fillinger S."/>
            <person name="Fournier E."/>
            <person name="Gout L."/>
            <person name="Hahn M."/>
            <person name="Kohn L."/>
            <person name="Lapalu N."/>
            <person name="Plummer K.M."/>
            <person name="Pradier J.M."/>
            <person name="Quevillon E."/>
            <person name="Sharon A."/>
            <person name="Simon A."/>
            <person name="ten Have A."/>
            <person name="Tudzynski B."/>
            <person name="Tudzynski P."/>
            <person name="Wincker P."/>
            <person name="Andrew M."/>
            <person name="Anthouard V."/>
            <person name="Beever R.E."/>
            <person name="Beffa R."/>
            <person name="Benoit I."/>
            <person name="Bouzid O."/>
            <person name="Brault B."/>
            <person name="Chen Z."/>
            <person name="Choquer M."/>
            <person name="Collemare J."/>
            <person name="Cotton P."/>
            <person name="Danchin E.G."/>
            <person name="Da Silva C."/>
            <person name="Gautier A."/>
            <person name="Giraud C."/>
            <person name="Giraud T."/>
            <person name="Gonzalez C."/>
            <person name="Grossetete S."/>
            <person name="Guldener U."/>
            <person name="Henrissat B."/>
            <person name="Howlett B.J."/>
            <person name="Kodira C."/>
            <person name="Kretschmer M."/>
            <person name="Lappartient A."/>
            <person name="Leroch M."/>
            <person name="Levis C."/>
            <person name="Mauceli E."/>
            <person name="Neuveglise C."/>
            <person name="Oeser B."/>
            <person name="Pearson M."/>
            <person name="Poulain J."/>
            <person name="Poussereau N."/>
            <person name="Quesneville H."/>
            <person name="Rascle C."/>
            <person name="Schumacher J."/>
            <person name="Segurens B."/>
            <person name="Sexton A."/>
            <person name="Silva E."/>
            <person name="Sirven C."/>
            <person name="Soanes D.M."/>
            <person name="Talbot N.J."/>
            <person name="Templeton M."/>
            <person name="Yandava C."/>
            <person name="Yarden O."/>
            <person name="Zeng Q."/>
            <person name="Rollins J.A."/>
            <person name="Lebrun M.H."/>
            <person name="Dickman M."/>
        </authorList>
    </citation>
    <scope>NUCLEOTIDE SEQUENCE [LARGE SCALE GENOMIC DNA]</scope>
    <source>
        <strain evidence="2">T4</strain>
    </source>
</reference>
<protein>
    <submittedName>
        <fullName evidence="1">Uncharacterized protein</fullName>
    </submittedName>
</protein>
<evidence type="ECO:0000313" key="1">
    <source>
        <dbReference type="EMBL" id="CCD50239.1"/>
    </source>
</evidence>
<dbReference type="InParanoid" id="G2YEP1"/>
<evidence type="ECO:0000313" key="2">
    <source>
        <dbReference type="Proteomes" id="UP000008177"/>
    </source>
</evidence>
<proteinExistence type="predicted"/>